<organism evidence="3 4">
    <name type="scientific">Alternaria panax</name>
    <dbReference type="NCBI Taxonomy" id="48097"/>
    <lineage>
        <taxon>Eukaryota</taxon>
        <taxon>Fungi</taxon>
        <taxon>Dikarya</taxon>
        <taxon>Ascomycota</taxon>
        <taxon>Pezizomycotina</taxon>
        <taxon>Dothideomycetes</taxon>
        <taxon>Pleosporomycetidae</taxon>
        <taxon>Pleosporales</taxon>
        <taxon>Pleosporineae</taxon>
        <taxon>Pleosporaceae</taxon>
        <taxon>Alternaria</taxon>
        <taxon>Alternaria sect. Panax</taxon>
    </lineage>
</organism>
<proteinExistence type="predicted"/>
<evidence type="ECO:0000259" key="2">
    <source>
        <dbReference type="PROSITE" id="PS50879"/>
    </source>
</evidence>
<protein>
    <recommendedName>
        <fullName evidence="2">RNase H type-1 domain-containing protein</fullName>
    </recommendedName>
</protein>
<gene>
    <name evidence="3" type="ORF">G6011_03000</name>
</gene>
<keyword evidence="4" id="KW-1185">Reference proteome</keyword>
<reference evidence="3" key="1">
    <citation type="submission" date="2021-07" db="EMBL/GenBank/DDBJ databases">
        <title>Genome Resource of American Ginseng Black Spot Pathogen Alternaria panax.</title>
        <authorList>
            <person name="Qiu C."/>
            <person name="Wang W."/>
            <person name="Liu Z."/>
        </authorList>
    </citation>
    <scope>NUCLEOTIDE SEQUENCE</scope>
    <source>
        <strain evidence="3">BNCC115425</strain>
    </source>
</reference>
<evidence type="ECO:0000313" key="3">
    <source>
        <dbReference type="EMBL" id="KAG9185053.1"/>
    </source>
</evidence>
<feature type="domain" description="RNase H type-1" evidence="2">
    <location>
        <begin position="293"/>
        <end position="430"/>
    </location>
</feature>
<dbReference type="InterPro" id="IPR036397">
    <property type="entry name" value="RNaseH_sf"/>
</dbReference>
<dbReference type="GO" id="GO:0003676">
    <property type="term" value="F:nucleic acid binding"/>
    <property type="evidence" value="ECO:0007669"/>
    <property type="project" value="InterPro"/>
</dbReference>
<dbReference type="CDD" id="cd09276">
    <property type="entry name" value="Rnase_HI_RT_non_LTR"/>
    <property type="match status" value="1"/>
</dbReference>
<evidence type="ECO:0000256" key="1">
    <source>
        <dbReference type="SAM" id="MobiDB-lite"/>
    </source>
</evidence>
<dbReference type="EMBL" id="JAANER010000012">
    <property type="protein sequence ID" value="KAG9185053.1"/>
    <property type="molecule type" value="Genomic_DNA"/>
</dbReference>
<sequence>MAAADASAVGLAVQITQLHHDGVSNEEIQGSLQNLCRAQGMDEPAVQERVQEAFHIWSTMRTALQKAGSSNVSTPQSNEDSAPMETGDLHLPATTATTTTVNPNDQPPAWLATLLAAIQPVNTVNTAAKRRRQPDPDMFDGTRKQYQVFHQQLTAKVENDKNDFENDKMACDYAFARLKVTAATLTLPYISQMRISGKWDFNQLLEFFNQMFGDPHKEERARDKLWSMSQGNKNIRSYVMDFQCNGLEPGCYSDPRWNLRSLLGILEASRCYANDKLNKTAAKAFKEWWAQLPPSDVTIFSDGSEQYTKEGEKRVTYGFALYQNGKQLQTGRGSLNSTSHVFDAEAVGAWRGLQHTIRQPEFNTRRIWMCIDSTSVIWCLRGDAPPTSQWAFLECHGAMETRDVSVKWAPGHLDIKGNEAADRLANLEAQYPSLPTGKAALPTLSGIKTIARKTLRHTQQTWWSDKKTKLSKWYKSWHLDYAPHSRLKELDLLRATLARLLSIRSRHGDFAWYHRKYNHKDANLTCSCGRDKTPEHLVLCRKTLGAFGRWPLRPPTPPSSRADGLAYTAVLMGDPEAFEAFTKLTQYYTKVCPR</sequence>
<name>A0AAD4I441_9PLEO</name>
<accession>A0AAD4I441</accession>
<dbReference type="AlphaFoldDB" id="A0AAD4I441"/>
<dbReference type="SUPFAM" id="SSF53098">
    <property type="entry name" value="Ribonuclease H-like"/>
    <property type="match status" value="1"/>
</dbReference>
<comment type="caution">
    <text evidence="3">The sequence shown here is derived from an EMBL/GenBank/DDBJ whole genome shotgun (WGS) entry which is preliminary data.</text>
</comment>
<dbReference type="GO" id="GO:0004523">
    <property type="term" value="F:RNA-DNA hybrid ribonuclease activity"/>
    <property type="evidence" value="ECO:0007669"/>
    <property type="project" value="InterPro"/>
</dbReference>
<dbReference type="PROSITE" id="PS50879">
    <property type="entry name" value="RNASE_H_1"/>
    <property type="match status" value="1"/>
</dbReference>
<feature type="compositionally biased region" description="Polar residues" evidence="1">
    <location>
        <begin position="67"/>
        <end position="80"/>
    </location>
</feature>
<feature type="region of interest" description="Disordered" evidence="1">
    <location>
        <begin position="67"/>
        <end position="89"/>
    </location>
</feature>
<evidence type="ECO:0000313" key="4">
    <source>
        <dbReference type="Proteomes" id="UP001199106"/>
    </source>
</evidence>
<dbReference type="InterPro" id="IPR002156">
    <property type="entry name" value="RNaseH_domain"/>
</dbReference>
<dbReference type="InterPro" id="IPR012337">
    <property type="entry name" value="RNaseH-like_sf"/>
</dbReference>
<dbReference type="Proteomes" id="UP001199106">
    <property type="component" value="Unassembled WGS sequence"/>
</dbReference>
<dbReference type="Gene3D" id="3.30.420.10">
    <property type="entry name" value="Ribonuclease H-like superfamily/Ribonuclease H"/>
    <property type="match status" value="1"/>
</dbReference>